<reference evidence="1" key="1">
    <citation type="submission" date="2014-12" db="EMBL/GenBank/DDBJ databases">
        <title>Insight into the proteome of Arion vulgaris.</title>
        <authorList>
            <person name="Aradska J."/>
            <person name="Bulat T."/>
            <person name="Smidak R."/>
            <person name="Sarate P."/>
            <person name="Gangsoo J."/>
            <person name="Sialana F."/>
            <person name="Bilban M."/>
            <person name="Lubec G."/>
        </authorList>
    </citation>
    <scope>NUCLEOTIDE SEQUENCE</scope>
    <source>
        <tissue evidence="1">Skin</tissue>
    </source>
</reference>
<proteinExistence type="predicted"/>
<organism evidence="1">
    <name type="scientific">Arion vulgaris</name>
    <dbReference type="NCBI Taxonomy" id="1028688"/>
    <lineage>
        <taxon>Eukaryota</taxon>
        <taxon>Metazoa</taxon>
        <taxon>Spiralia</taxon>
        <taxon>Lophotrochozoa</taxon>
        <taxon>Mollusca</taxon>
        <taxon>Gastropoda</taxon>
        <taxon>Heterobranchia</taxon>
        <taxon>Euthyneura</taxon>
        <taxon>Panpulmonata</taxon>
        <taxon>Eupulmonata</taxon>
        <taxon>Stylommatophora</taxon>
        <taxon>Helicina</taxon>
        <taxon>Arionoidea</taxon>
        <taxon>Arionidae</taxon>
        <taxon>Arion</taxon>
    </lineage>
</organism>
<gene>
    <name evidence="1" type="primary">ORF128052</name>
</gene>
<dbReference type="AlphaFoldDB" id="A0A0B7AP75"/>
<dbReference type="EMBL" id="HACG01034936">
    <property type="protein sequence ID" value="CEK81801.1"/>
    <property type="molecule type" value="Transcribed_RNA"/>
</dbReference>
<feature type="non-terminal residue" evidence="1">
    <location>
        <position position="113"/>
    </location>
</feature>
<protein>
    <submittedName>
        <fullName evidence="1">Uncharacterized protein</fullName>
    </submittedName>
</protein>
<evidence type="ECO:0000313" key="1">
    <source>
        <dbReference type="EMBL" id="CEK81801.1"/>
    </source>
</evidence>
<accession>A0A0B7AP75</accession>
<sequence>MALWLKGAVVAQGVSVFYMSSLNHVFYSVLENKKVIYVFCTFLPNKTSHDREKVQTQSALYQEETGLGMKSSERKVGATLILNFIKKTANSMVCEMRFLEQALVCTFHCLCYF</sequence>
<name>A0A0B7AP75_9EUPU</name>